<evidence type="ECO:0000256" key="1">
    <source>
        <dbReference type="SAM" id="MobiDB-lite"/>
    </source>
</evidence>
<gene>
    <name evidence="2" type="ORF">F511_39892</name>
</gene>
<name>A0A2Z7ACP8_9LAMI</name>
<reference evidence="2 3" key="1">
    <citation type="journal article" date="2015" name="Proc. Natl. Acad. Sci. U.S.A.">
        <title>The resurrection genome of Boea hygrometrica: A blueprint for survival of dehydration.</title>
        <authorList>
            <person name="Xiao L."/>
            <person name="Yang G."/>
            <person name="Zhang L."/>
            <person name="Yang X."/>
            <person name="Zhao S."/>
            <person name="Ji Z."/>
            <person name="Zhou Q."/>
            <person name="Hu M."/>
            <person name="Wang Y."/>
            <person name="Chen M."/>
            <person name="Xu Y."/>
            <person name="Jin H."/>
            <person name="Xiao X."/>
            <person name="Hu G."/>
            <person name="Bao F."/>
            <person name="Hu Y."/>
            <person name="Wan P."/>
            <person name="Li L."/>
            <person name="Deng X."/>
            <person name="Kuang T."/>
            <person name="Xiang C."/>
            <person name="Zhu J.K."/>
            <person name="Oliver M.J."/>
            <person name="He Y."/>
        </authorList>
    </citation>
    <scope>NUCLEOTIDE SEQUENCE [LARGE SCALE GENOMIC DNA]</scope>
    <source>
        <strain evidence="3">cv. XS01</strain>
    </source>
</reference>
<evidence type="ECO:0000313" key="2">
    <source>
        <dbReference type="EMBL" id="KZV16770.1"/>
    </source>
</evidence>
<sequence length="251" mass="28498">MGGRQSPDAYHRLRSRYPIIVVVRQQLVVGLTTMAVTGGWPLADQSRTKGAQIQNLIAAQTGRAQASAVVPDHPIYKQFRELGPREFAGSTDPMEAENWIRPWSSNTCINKEKRTSGLKRVTLVHCKFKQAQKTTLNQIRTDSVSLAQSPNTDPAERHKIHCRSRTRHKDRGDNALDTQPVTIRDGGYSQRTKTKAQTRGRGSLTEISPERLTGRRRREVAEELGLGLHERREEADSMRHRYTHKARVYNK</sequence>
<organism evidence="2 3">
    <name type="scientific">Dorcoceras hygrometricum</name>
    <dbReference type="NCBI Taxonomy" id="472368"/>
    <lineage>
        <taxon>Eukaryota</taxon>
        <taxon>Viridiplantae</taxon>
        <taxon>Streptophyta</taxon>
        <taxon>Embryophyta</taxon>
        <taxon>Tracheophyta</taxon>
        <taxon>Spermatophyta</taxon>
        <taxon>Magnoliopsida</taxon>
        <taxon>eudicotyledons</taxon>
        <taxon>Gunneridae</taxon>
        <taxon>Pentapetalae</taxon>
        <taxon>asterids</taxon>
        <taxon>lamiids</taxon>
        <taxon>Lamiales</taxon>
        <taxon>Gesneriaceae</taxon>
        <taxon>Didymocarpoideae</taxon>
        <taxon>Trichosporeae</taxon>
        <taxon>Loxocarpinae</taxon>
        <taxon>Dorcoceras</taxon>
    </lineage>
</organism>
<dbReference type="EMBL" id="KV018582">
    <property type="protein sequence ID" value="KZV16770.1"/>
    <property type="molecule type" value="Genomic_DNA"/>
</dbReference>
<dbReference type="AlphaFoldDB" id="A0A2Z7ACP8"/>
<keyword evidence="3" id="KW-1185">Reference proteome</keyword>
<proteinExistence type="predicted"/>
<accession>A0A2Z7ACP8</accession>
<feature type="region of interest" description="Disordered" evidence="1">
    <location>
        <begin position="163"/>
        <end position="202"/>
    </location>
</feature>
<protein>
    <submittedName>
        <fullName evidence="2">Uncharacterized protein</fullName>
    </submittedName>
</protein>
<evidence type="ECO:0000313" key="3">
    <source>
        <dbReference type="Proteomes" id="UP000250235"/>
    </source>
</evidence>
<dbReference type="Proteomes" id="UP000250235">
    <property type="component" value="Unassembled WGS sequence"/>
</dbReference>